<sequence>MSQPEFTDYEKRLSADHELRCRALLTVELIWRTCRTRKCGRDRACTGPMLVSAHQDRKVRIQREIGLSGHACARLPACVANAQEPAFQIFERIMDELQKYQIEHPEYRLPKFDRCLKGRQLPQGLPNP</sequence>
<reference evidence="1 2" key="1">
    <citation type="submission" date="2020-08" db="EMBL/GenBank/DDBJ databases">
        <title>Genomic Encyclopedia of Type Strains, Phase IV (KMG-V): Genome sequencing to study the core and pangenomes of soil and plant-associated prokaryotes.</title>
        <authorList>
            <person name="Whitman W."/>
        </authorList>
    </citation>
    <scope>NUCLEOTIDE SEQUENCE [LARGE SCALE GENOMIC DNA]</scope>
    <source>
        <strain evidence="1 2">SEMIA 4084</strain>
    </source>
</reference>
<gene>
    <name evidence="1" type="ORF">GGD55_001829</name>
</gene>
<dbReference type="RefSeq" id="WP_018327050.1">
    <property type="nucleotide sequence ID" value="NZ_JACHBK010000004.1"/>
</dbReference>
<dbReference type="EMBL" id="JACHBK010000004">
    <property type="protein sequence ID" value="MBB5535135.1"/>
    <property type="molecule type" value="Genomic_DNA"/>
</dbReference>
<name>A0A7W8U965_9HYPH</name>
<accession>A0A7W8U965</accession>
<organism evidence="1 2">
    <name type="scientific">Rhizobium giardinii</name>
    <dbReference type="NCBI Taxonomy" id="56731"/>
    <lineage>
        <taxon>Bacteria</taxon>
        <taxon>Pseudomonadati</taxon>
        <taxon>Pseudomonadota</taxon>
        <taxon>Alphaproteobacteria</taxon>
        <taxon>Hyphomicrobiales</taxon>
        <taxon>Rhizobiaceae</taxon>
        <taxon>Rhizobium/Agrobacterium group</taxon>
        <taxon>Rhizobium</taxon>
    </lineage>
</organism>
<evidence type="ECO:0000313" key="1">
    <source>
        <dbReference type="EMBL" id="MBB5535135.1"/>
    </source>
</evidence>
<dbReference type="Proteomes" id="UP000585507">
    <property type="component" value="Unassembled WGS sequence"/>
</dbReference>
<keyword evidence="2" id="KW-1185">Reference proteome</keyword>
<dbReference type="AlphaFoldDB" id="A0A7W8U965"/>
<protein>
    <submittedName>
        <fullName evidence="1">Uncharacterized protein</fullName>
    </submittedName>
</protein>
<comment type="caution">
    <text evidence="1">The sequence shown here is derived from an EMBL/GenBank/DDBJ whole genome shotgun (WGS) entry which is preliminary data.</text>
</comment>
<evidence type="ECO:0000313" key="2">
    <source>
        <dbReference type="Proteomes" id="UP000585507"/>
    </source>
</evidence>
<proteinExistence type="predicted"/>